<evidence type="ECO:0000313" key="2">
    <source>
        <dbReference type="Proteomes" id="UP001148629"/>
    </source>
</evidence>
<protein>
    <submittedName>
        <fullName evidence="1">Uncharacterized protein</fullName>
    </submittedName>
</protein>
<reference evidence="1" key="1">
    <citation type="submission" date="2022-08" db="EMBL/GenBank/DDBJ databases">
        <title>Genome Sequence of Fusarium decemcellulare.</title>
        <authorList>
            <person name="Buettner E."/>
        </authorList>
    </citation>
    <scope>NUCLEOTIDE SEQUENCE</scope>
    <source>
        <strain evidence="1">Babe19</strain>
    </source>
</reference>
<dbReference type="EMBL" id="JANRMS010005055">
    <property type="protein sequence ID" value="KAJ3504009.1"/>
    <property type="molecule type" value="Genomic_DNA"/>
</dbReference>
<name>A0ACC1REG7_9HYPO</name>
<proteinExistence type="predicted"/>
<gene>
    <name evidence="1" type="ORF">NM208_g16400</name>
</gene>
<comment type="caution">
    <text evidence="1">The sequence shown here is derived from an EMBL/GenBank/DDBJ whole genome shotgun (WGS) entry which is preliminary data.</text>
</comment>
<keyword evidence="2" id="KW-1185">Reference proteome</keyword>
<dbReference type="Proteomes" id="UP001148629">
    <property type="component" value="Unassembled WGS sequence"/>
</dbReference>
<sequence>MANLGGHQKKHKVTIVGSGNWGSTISKIVAENTRANKDLFEEDVQMWVYEEDVTISKDSKFYDEAVGDKPQKLTEVINKHHENVKYLPGIALPSNIIANPDIRDAVKDSTILVFNLPHQFIANVCKQINGHILPYARGISCIKGVNVTDDGVSLFSEWIGDGLGIYCGALSGANLAREIAEEKWSETTIAYDPPALDNSRAPSPRNGSPNPTIGDLPEMRHKDVRGRTSKTKLTAMPADYPPLDQDCFRTLFHRPYFHVQMVADVAGVSLSGALKNVAAIMRVGLMEMVKFGKEFFGETVHTATFTESSAGVADLITSCSGGRNFRCAKKSVEKNISVQEVEKQELNGQKIQGTTTAEEVNSFLKARGLESEYPLFTAVYAILHGKAKVDDIPSLVQDS</sequence>
<accession>A0ACC1REG7</accession>
<evidence type="ECO:0000313" key="1">
    <source>
        <dbReference type="EMBL" id="KAJ3504009.1"/>
    </source>
</evidence>
<organism evidence="1 2">
    <name type="scientific">Fusarium decemcellulare</name>
    <dbReference type="NCBI Taxonomy" id="57161"/>
    <lineage>
        <taxon>Eukaryota</taxon>
        <taxon>Fungi</taxon>
        <taxon>Dikarya</taxon>
        <taxon>Ascomycota</taxon>
        <taxon>Pezizomycotina</taxon>
        <taxon>Sordariomycetes</taxon>
        <taxon>Hypocreomycetidae</taxon>
        <taxon>Hypocreales</taxon>
        <taxon>Nectriaceae</taxon>
        <taxon>Fusarium</taxon>
        <taxon>Fusarium decemcellulare species complex</taxon>
    </lineage>
</organism>